<dbReference type="PROSITE" id="PS51677">
    <property type="entry name" value="NODB"/>
    <property type="match status" value="1"/>
</dbReference>
<proteinExistence type="predicted"/>
<dbReference type="InterPro" id="IPR051398">
    <property type="entry name" value="Polysacch_Deacetylase"/>
</dbReference>
<dbReference type="CDD" id="cd10967">
    <property type="entry name" value="CE4_GLA_like_6s"/>
    <property type="match status" value="1"/>
</dbReference>
<dbReference type="GO" id="GO:0016810">
    <property type="term" value="F:hydrolase activity, acting on carbon-nitrogen (but not peptide) bonds"/>
    <property type="evidence" value="ECO:0007669"/>
    <property type="project" value="InterPro"/>
</dbReference>
<dbReference type="RefSeq" id="WP_054788064.1">
    <property type="nucleotide sequence ID" value="NZ_QGTD01000001.1"/>
</dbReference>
<dbReference type="PANTHER" id="PTHR34216:SF11">
    <property type="entry name" value="CHITOOLIGOSACCHARIDE DEACETYLASE"/>
    <property type="match status" value="1"/>
</dbReference>
<dbReference type="EMBL" id="QGTD01000001">
    <property type="protein sequence ID" value="PWU70303.1"/>
    <property type="molecule type" value="Genomic_DNA"/>
</dbReference>
<dbReference type="SUPFAM" id="SSF88713">
    <property type="entry name" value="Glycoside hydrolase/deacetylase"/>
    <property type="match status" value="1"/>
</dbReference>
<dbReference type="GO" id="GO:0005975">
    <property type="term" value="P:carbohydrate metabolic process"/>
    <property type="evidence" value="ECO:0007669"/>
    <property type="project" value="InterPro"/>
</dbReference>
<evidence type="ECO:0000259" key="2">
    <source>
        <dbReference type="PROSITE" id="PS51677"/>
    </source>
</evidence>
<organism evidence="3 4">
    <name type="scientific">Gracilibacillus dipsosauri</name>
    <dbReference type="NCBI Taxonomy" id="178340"/>
    <lineage>
        <taxon>Bacteria</taxon>
        <taxon>Bacillati</taxon>
        <taxon>Bacillota</taxon>
        <taxon>Bacilli</taxon>
        <taxon>Bacillales</taxon>
        <taxon>Bacillaceae</taxon>
        <taxon>Gracilibacillus</taxon>
    </lineage>
</organism>
<dbReference type="InterPro" id="IPR011330">
    <property type="entry name" value="Glyco_hydro/deAcase_b/a-brl"/>
</dbReference>
<dbReference type="PANTHER" id="PTHR34216">
    <property type="match status" value="1"/>
</dbReference>
<reference evidence="3 4" key="1">
    <citation type="submission" date="2018-05" db="EMBL/GenBank/DDBJ databases">
        <title>Genomic analysis of Gracilibacillus dipsosauri DD1 reveals novel features of a salt-tolerant amylase.</title>
        <authorList>
            <person name="Deutch C.E."/>
            <person name="Yang S."/>
        </authorList>
    </citation>
    <scope>NUCLEOTIDE SEQUENCE [LARGE SCALE GENOMIC DNA]</scope>
    <source>
        <strain evidence="3 4">DD1</strain>
    </source>
</reference>
<name>A0A317L474_9BACI</name>
<gene>
    <name evidence="3" type="ORF">DLJ74_00215</name>
</gene>
<sequence length="271" mass="31427">MPQVVMTYPNGKYKVLTMSYDDGKAADRRLVEIFNQYRIKGSFHINSGLLGKGDRIPAAEVANLYKGHEVSAHTVTHPTIARSPKEQLIEEVMKDRKALEQIVRYPVRGLSYPNGSYNNQIKEMLPYMGIEYARTVHSTGNFAIPDNFMEWQPTCHHNQNLLELAEEFIHLHKSQYLYMFYVWGHSYEFDLDQNWDKIEKFCRLTSDRDDIWYATNIQIVDYIHAFHRLQFSADSQFVYNPSAISVWLSVDGDIVEVEGGKQVDLTHIGIL</sequence>
<protein>
    <submittedName>
        <fullName evidence="3">Polysaccharide deacetylase</fullName>
    </submittedName>
</protein>
<keyword evidence="1" id="KW-0732">Signal</keyword>
<dbReference type="Gene3D" id="3.20.20.370">
    <property type="entry name" value="Glycoside hydrolase/deacetylase"/>
    <property type="match status" value="1"/>
</dbReference>
<evidence type="ECO:0000256" key="1">
    <source>
        <dbReference type="ARBA" id="ARBA00022729"/>
    </source>
</evidence>
<dbReference type="Pfam" id="PF01522">
    <property type="entry name" value="Polysacc_deac_1"/>
    <property type="match status" value="1"/>
</dbReference>
<comment type="caution">
    <text evidence="3">The sequence shown here is derived from an EMBL/GenBank/DDBJ whole genome shotgun (WGS) entry which is preliminary data.</text>
</comment>
<dbReference type="AlphaFoldDB" id="A0A317L474"/>
<keyword evidence="4" id="KW-1185">Reference proteome</keyword>
<evidence type="ECO:0000313" key="4">
    <source>
        <dbReference type="Proteomes" id="UP000245624"/>
    </source>
</evidence>
<dbReference type="Proteomes" id="UP000245624">
    <property type="component" value="Unassembled WGS sequence"/>
</dbReference>
<dbReference type="InterPro" id="IPR002509">
    <property type="entry name" value="NODB_dom"/>
</dbReference>
<dbReference type="OrthoDB" id="43281at2"/>
<accession>A0A317L474</accession>
<evidence type="ECO:0000313" key="3">
    <source>
        <dbReference type="EMBL" id="PWU70303.1"/>
    </source>
</evidence>
<feature type="domain" description="NodB homology" evidence="2">
    <location>
        <begin position="12"/>
        <end position="271"/>
    </location>
</feature>